<comment type="caution">
    <text evidence="9">The sequence shown here is derived from an EMBL/GenBank/DDBJ whole genome shotgun (WGS) entry which is preliminary data.</text>
</comment>
<evidence type="ECO:0000256" key="6">
    <source>
        <dbReference type="ARBA" id="ARBA00023136"/>
    </source>
</evidence>
<name>A0ABW5WKM1_9FLAO</name>
<feature type="transmembrane region" description="Helical" evidence="7">
    <location>
        <begin position="102"/>
        <end position="125"/>
    </location>
</feature>
<gene>
    <name evidence="9" type="ORF">ACFS5M_02360</name>
</gene>
<dbReference type="EMBL" id="JBHUOV010000001">
    <property type="protein sequence ID" value="MFD2822494.1"/>
    <property type="molecule type" value="Genomic_DNA"/>
</dbReference>
<feature type="transmembrane region" description="Helical" evidence="7">
    <location>
        <begin position="266"/>
        <end position="288"/>
    </location>
</feature>
<feature type="transmembrane region" description="Helical" evidence="7">
    <location>
        <begin position="69"/>
        <end position="90"/>
    </location>
</feature>
<evidence type="ECO:0000313" key="9">
    <source>
        <dbReference type="EMBL" id="MFD2822494.1"/>
    </source>
</evidence>
<comment type="subcellular location">
    <subcellularLocation>
        <location evidence="1">Membrane</location>
        <topology evidence="1">Multi-pass membrane protein</topology>
    </subcellularLocation>
</comment>
<keyword evidence="6 7" id="KW-0472">Membrane</keyword>
<dbReference type="EC" id="2.7.8.31" evidence="9"/>
<dbReference type="InterPro" id="IPR017473">
    <property type="entry name" value="Undecaprenyl-P_gluc_Ptfrase"/>
</dbReference>
<comment type="similarity">
    <text evidence="2">Belongs to the bacterial sugar transferase family.</text>
</comment>
<dbReference type="RefSeq" id="WP_183485255.1">
    <property type="nucleotide sequence ID" value="NZ_JBHUOV010000001.1"/>
</dbReference>
<protein>
    <submittedName>
        <fullName evidence="9">Undecaprenyl-phosphate glucose phosphotransferase</fullName>
        <ecNumber evidence="9">2.7.8.31</ecNumber>
    </submittedName>
</protein>
<evidence type="ECO:0000256" key="4">
    <source>
        <dbReference type="ARBA" id="ARBA00022692"/>
    </source>
</evidence>
<dbReference type="NCBIfam" id="TIGR03023">
    <property type="entry name" value="WcaJ_sugtrans"/>
    <property type="match status" value="1"/>
</dbReference>
<dbReference type="InterPro" id="IPR003362">
    <property type="entry name" value="Bact_transf"/>
</dbReference>
<feature type="transmembrane region" description="Helical" evidence="7">
    <location>
        <begin position="12"/>
        <end position="34"/>
    </location>
</feature>
<evidence type="ECO:0000256" key="3">
    <source>
        <dbReference type="ARBA" id="ARBA00022679"/>
    </source>
</evidence>
<dbReference type="InterPro" id="IPR017475">
    <property type="entry name" value="EPS_sugar_tfrase"/>
</dbReference>
<sequence>MSTFKQGRYSVYLRPISYLIDLSIVNALALFFFFKNVEPLSFVLIVSTGWIILSTLSKFYGVYRYTREVSIVALIFRQLALFTLMIFAFSGFYNDLNISPKIIFKYVGCVFLLVALFKFTLYYLLQKYRVSFGGNYRITAIIGKNKQTSALEKFFKNNPEYGYTHKKTFNLKDKSIEDLQSCFKYIKEQHIDEIYCSVSELTNKQLNQIIDFADNNLKIVKFLPDNKDIYSKKLKYEYYNYTPILTLRDIPLEDSVNQFIKRLFDIIFSFTVIVFLLSWLTPLLAILIRIESRGPIFFKQSRNGFNYKEFDCYKFRSMTPNKNAHLHQATRGDQRVTRIGKFIRKTSIDELPQFFNVLFGDMSVVGPRPHMVSHTNMYAKRIDKFMVRHFVKPGITGLAQVSGFRGEIETDKDIINRVKYDIFYIENWSILLDIKIIVQTALNAIKGEEKAY</sequence>
<evidence type="ECO:0000256" key="7">
    <source>
        <dbReference type="SAM" id="Phobius"/>
    </source>
</evidence>
<organism evidence="9 10">
    <name type="scientific">Lacinutrix iliipiscaria</name>
    <dbReference type="NCBI Taxonomy" id="1230532"/>
    <lineage>
        <taxon>Bacteria</taxon>
        <taxon>Pseudomonadati</taxon>
        <taxon>Bacteroidota</taxon>
        <taxon>Flavobacteriia</taxon>
        <taxon>Flavobacteriales</taxon>
        <taxon>Flavobacteriaceae</taxon>
        <taxon>Lacinutrix</taxon>
    </lineage>
</organism>
<feature type="transmembrane region" description="Helical" evidence="7">
    <location>
        <begin position="40"/>
        <end position="57"/>
    </location>
</feature>
<accession>A0ABW5WKM1</accession>
<keyword evidence="10" id="KW-1185">Reference proteome</keyword>
<dbReference type="Pfam" id="PF02397">
    <property type="entry name" value="Bac_transf"/>
    <property type="match status" value="1"/>
</dbReference>
<evidence type="ECO:0000313" key="10">
    <source>
        <dbReference type="Proteomes" id="UP001597533"/>
    </source>
</evidence>
<dbReference type="PANTHER" id="PTHR30576:SF0">
    <property type="entry name" value="UNDECAPRENYL-PHOSPHATE N-ACETYLGALACTOSAMINYL 1-PHOSPHATE TRANSFERASE-RELATED"/>
    <property type="match status" value="1"/>
</dbReference>
<proteinExistence type="inferred from homology"/>
<dbReference type="NCBIfam" id="TIGR03025">
    <property type="entry name" value="EPS_sugtrans"/>
    <property type="match status" value="1"/>
</dbReference>
<keyword evidence="3 9" id="KW-0808">Transferase</keyword>
<evidence type="ECO:0000256" key="5">
    <source>
        <dbReference type="ARBA" id="ARBA00022989"/>
    </source>
</evidence>
<feature type="domain" description="Bacterial sugar transferase" evidence="8">
    <location>
        <begin position="261"/>
        <end position="445"/>
    </location>
</feature>
<evidence type="ECO:0000256" key="1">
    <source>
        <dbReference type="ARBA" id="ARBA00004141"/>
    </source>
</evidence>
<evidence type="ECO:0000256" key="2">
    <source>
        <dbReference type="ARBA" id="ARBA00006464"/>
    </source>
</evidence>
<dbReference type="PANTHER" id="PTHR30576">
    <property type="entry name" value="COLANIC BIOSYNTHESIS UDP-GLUCOSE LIPID CARRIER TRANSFERASE"/>
    <property type="match status" value="1"/>
</dbReference>
<dbReference type="GO" id="GO:0089702">
    <property type="term" value="F:undecaprenyl-phosphate glucose phosphotransferase activity"/>
    <property type="evidence" value="ECO:0007669"/>
    <property type="project" value="UniProtKB-EC"/>
</dbReference>
<evidence type="ECO:0000259" key="8">
    <source>
        <dbReference type="Pfam" id="PF02397"/>
    </source>
</evidence>
<keyword evidence="4 7" id="KW-0812">Transmembrane</keyword>
<dbReference type="Proteomes" id="UP001597533">
    <property type="component" value="Unassembled WGS sequence"/>
</dbReference>
<keyword evidence="5 7" id="KW-1133">Transmembrane helix</keyword>
<reference evidence="10" key="1">
    <citation type="journal article" date="2019" name="Int. J. Syst. Evol. Microbiol.">
        <title>The Global Catalogue of Microorganisms (GCM) 10K type strain sequencing project: providing services to taxonomists for standard genome sequencing and annotation.</title>
        <authorList>
            <consortium name="The Broad Institute Genomics Platform"/>
            <consortium name="The Broad Institute Genome Sequencing Center for Infectious Disease"/>
            <person name="Wu L."/>
            <person name="Ma J."/>
        </authorList>
    </citation>
    <scope>NUCLEOTIDE SEQUENCE [LARGE SCALE GENOMIC DNA]</scope>
    <source>
        <strain evidence="10">KCTC 32141</strain>
    </source>
</reference>